<gene>
    <name evidence="2" type="ORF">CEXT_589331</name>
</gene>
<dbReference type="AlphaFoldDB" id="A0AAV4XCU5"/>
<keyword evidence="3" id="KW-1185">Reference proteome</keyword>
<name>A0AAV4XCU5_CAEEX</name>
<reference evidence="2 3" key="1">
    <citation type="submission" date="2021-06" db="EMBL/GenBank/DDBJ databases">
        <title>Caerostris extrusa draft genome.</title>
        <authorList>
            <person name="Kono N."/>
            <person name="Arakawa K."/>
        </authorList>
    </citation>
    <scope>NUCLEOTIDE SEQUENCE [LARGE SCALE GENOMIC DNA]</scope>
</reference>
<protein>
    <submittedName>
        <fullName evidence="2">Uncharacterized protein</fullName>
    </submittedName>
</protein>
<evidence type="ECO:0000313" key="3">
    <source>
        <dbReference type="Proteomes" id="UP001054945"/>
    </source>
</evidence>
<feature type="region of interest" description="Disordered" evidence="1">
    <location>
        <begin position="69"/>
        <end position="94"/>
    </location>
</feature>
<proteinExistence type="predicted"/>
<sequence>MRLPYRLRHQPLRLLTKPHFEQEFSKPANKLPGSLFDKRLSSDNRAIWLGQLVPSPKPSELRNLFHTAEHSVGQPQKGKQGRVHGMKKGQISRPICPHLSPIRILTAKSSVWE</sequence>
<comment type="caution">
    <text evidence="2">The sequence shown here is derived from an EMBL/GenBank/DDBJ whole genome shotgun (WGS) entry which is preliminary data.</text>
</comment>
<evidence type="ECO:0000313" key="2">
    <source>
        <dbReference type="EMBL" id="GIY92518.1"/>
    </source>
</evidence>
<evidence type="ECO:0000256" key="1">
    <source>
        <dbReference type="SAM" id="MobiDB-lite"/>
    </source>
</evidence>
<dbReference type="Proteomes" id="UP001054945">
    <property type="component" value="Unassembled WGS sequence"/>
</dbReference>
<accession>A0AAV4XCU5</accession>
<organism evidence="2 3">
    <name type="scientific">Caerostris extrusa</name>
    <name type="common">Bark spider</name>
    <name type="synonym">Caerostris bankana</name>
    <dbReference type="NCBI Taxonomy" id="172846"/>
    <lineage>
        <taxon>Eukaryota</taxon>
        <taxon>Metazoa</taxon>
        <taxon>Ecdysozoa</taxon>
        <taxon>Arthropoda</taxon>
        <taxon>Chelicerata</taxon>
        <taxon>Arachnida</taxon>
        <taxon>Araneae</taxon>
        <taxon>Araneomorphae</taxon>
        <taxon>Entelegynae</taxon>
        <taxon>Araneoidea</taxon>
        <taxon>Araneidae</taxon>
        <taxon>Caerostris</taxon>
    </lineage>
</organism>
<dbReference type="EMBL" id="BPLR01000152">
    <property type="protein sequence ID" value="GIY92518.1"/>
    <property type="molecule type" value="Genomic_DNA"/>
</dbReference>